<name>A0AAD1UBJ1_EUPCR</name>
<dbReference type="GO" id="GO:0000226">
    <property type="term" value="P:microtubule cytoskeleton organization"/>
    <property type="evidence" value="ECO:0007669"/>
    <property type="project" value="TreeGrafter"/>
</dbReference>
<feature type="compositionally biased region" description="Polar residues" evidence="6">
    <location>
        <begin position="521"/>
        <end position="536"/>
    </location>
</feature>
<evidence type="ECO:0000256" key="3">
    <source>
        <dbReference type="ARBA" id="ARBA00022737"/>
    </source>
</evidence>
<feature type="compositionally biased region" description="Basic and acidic residues" evidence="6">
    <location>
        <begin position="537"/>
        <end position="547"/>
    </location>
</feature>
<dbReference type="InterPro" id="IPR016024">
    <property type="entry name" value="ARM-type_fold"/>
</dbReference>
<dbReference type="PANTHER" id="PTHR21567">
    <property type="entry name" value="CLASP"/>
    <property type="match status" value="1"/>
</dbReference>
<gene>
    <name evidence="8" type="ORF">ECRASSUSDP1_LOCUS6290</name>
</gene>
<comment type="subcellular location">
    <subcellularLocation>
        <location evidence="1">Cytoplasm</location>
        <location evidence="1">Cytoskeleton</location>
    </subcellularLocation>
</comment>
<dbReference type="InterPro" id="IPR024395">
    <property type="entry name" value="CLASP_N_dom"/>
</dbReference>
<dbReference type="GO" id="GO:1902903">
    <property type="term" value="P:regulation of supramolecular fiber organization"/>
    <property type="evidence" value="ECO:0007669"/>
    <property type="project" value="UniProtKB-ARBA"/>
</dbReference>
<dbReference type="InterPro" id="IPR021133">
    <property type="entry name" value="HEAT_type_2"/>
</dbReference>
<feature type="compositionally biased region" description="Polar residues" evidence="6">
    <location>
        <begin position="1024"/>
        <end position="1034"/>
    </location>
</feature>
<dbReference type="InterPro" id="IPR034085">
    <property type="entry name" value="TOG"/>
</dbReference>
<dbReference type="PROSITE" id="PS50077">
    <property type="entry name" value="HEAT_REPEAT"/>
    <property type="match status" value="1"/>
</dbReference>
<dbReference type="Proteomes" id="UP001295684">
    <property type="component" value="Unassembled WGS sequence"/>
</dbReference>
<dbReference type="SUPFAM" id="SSF48371">
    <property type="entry name" value="ARM repeat"/>
    <property type="match status" value="1"/>
</dbReference>
<feature type="region of interest" description="Disordered" evidence="6">
    <location>
        <begin position="649"/>
        <end position="669"/>
    </location>
</feature>
<dbReference type="EMBL" id="CAMPGE010006096">
    <property type="protein sequence ID" value="CAI2364940.1"/>
    <property type="molecule type" value="Genomic_DNA"/>
</dbReference>
<feature type="domain" description="TOG" evidence="7">
    <location>
        <begin position="282"/>
        <end position="493"/>
    </location>
</feature>
<dbReference type="GO" id="GO:0005881">
    <property type="term" value="C:cytoplasmic microtubule"/>
    <property type="evidence" value="ECO:0007669"/>
    <property type="project" value="TreeGrafter"/>
</dbReference>
<feature type="compositionally biased region" description="Polar residues" evidence="6">
    <location>
        <begin position="1045"/>
        <end position="1094"/>
    </location>
</feature>
<dbReference type="SMART" id="SM01349">
    <property type="entry name" value="TOG"/>
    <property type="match status" value="2"/>
</dbReference>
<dbReference type="Gene3D" id="1.25.10.10">
    <property type="entry name" value="Leucine-rich Repeat Variant"/>
    <property type="match status" value="4"/>
</dbReference>
<feature type="region of interest" description="Disordered" evidence="6">
    <location>
        <begin position="1024"/>
        <end position="1094"/>
    </location>
</feature>
<dbReference type="Pfam" id="PF12348">
    <property type="entry name" value="CLASP_N"/>
    <property type="match status" value="1"/>
</dbReference>
<evidence type="ECO:0000313" key="9">
    <source>
        <dbReference type="Proteomes" id="UP001295684"/>
    </source>
</evidence>
<proteinExistence type="predicted"/>
<feature type="domain" description="TOG" evidence="7">
    <location>
        <begin position="786"/>
        <end position="1017"/>
    </location>
</feature>
<keyword evidence="3" id="KW-0677">Repeat</keyword>
<organism evidence="8 9">
    <name type="scientific">Euplotes crassus</name>
    <dbReference type="NCBI Taxonomy" id="5936"/>
    <lineage>
        <taxon>Eukaryota</taxon>
        <taxon>Sar</taxon>
        <taxon>Alveolata</taxon>
        <taxon>Ciliophora</taxon>
        <taxon>Intramacronucleata</taxon>
        <taxon>Spirotrichea</taxon>
        <taxon>Hypotrichia</taxon>
        <taxon>Euplotida</taxon>
        <taxon>Euplotidae</taxon>
        <taxon>Moneuplotes</taxon>
    </lineage>
</organism>
<dbReference type="PANTHER" id="PTHR21567:SF87">
    <property type="entry name" value="CRESCERIN-LIKE PROTEIN CHE-12"/>
    <property type="match status" value="1"/>
</dbReference>
<accession>A0AAD1UBJ1</accession>
<evidence type="ECO:0000256" key="5">
    <source>
        <dbReference type="PROSITE-ProRule" id="PRU00103"/>
    </source>
</evidence>
<feature type="region of interest" description="Disordered" evidence="6">
    <location>
        <begin position="521"/>
        <end position="554"/>
    </location>
</feature>
<evidence type="ECO:0000313" key="8">
    <source>
        <dbReference type="EMBL" id="CAI2364940.1"/>
    </source>
</evidence>
<dbReference type="GO" id="GO:0031110">
    <property type="term" value="P:regulation of microtubule polymerization or depolymerization"/>
    <property type="evidence" value="ECO:0007669"/>
    <property type="project" value="UniProtKB-ARBA"/>
</dbReference>
<evidence type="ECO:0000256" key="4">
    <source>
        <dbReference type="ARBA" id="ARBA00023212"/>
    </source>
</evidence>
<evidence type="ECO:0000256" key="1">
    <source>
        <dbReference type="ARBA" id="ARBA00004245"/>
    </source>
</evidence>
<evidence type="ECO:0000256" key="2">
    <source>
        <dbReference type="ARBA" id="ARBA00022490"/>
    </source>
</evidence>
<sequence>MESEKILNSLLSIDKEVVSQGLTSLKKSLDTNDGALMIANVKKLFKGFYNVLASHSFDPVLQCTEIVSILLKSDNPDLDIYFSRLIPILVQNLGSTKIPVCSATFECLKVYLSSQPGGLNKSFLKPAIVVKNPELGIEGTKHNLANIEQYLVKLKGDDKKEDNIDQLEKELNRHAPNSSASLGSLVRGNSLRMSNRSIDSINNSLLEDNVYNVKKHWLSDRGEIPGREISHDQKPLKYSMVNGKIEQSYDPTAYSNSGYTGEAGISGMGRRKMNSVAYGPDGLAFGVIPSEIMEQVEDIHSDWILRSQALEAISNIIEETSSLKALSSYASSFLKYLSNLLDMETNSKLICNILKLINKVLEFDNVNGQSIVPKLVKKLADSNIQIRQLVMRSFLLMKGMKQTNYLNMILPYLNSPSWHIREEVLHLIMVSFLKNTNDFDYMTILDQIAKLLDDPKSTVRFTCRETIATLVFKGNKNKVIEALYELVEPKEYNRLCDRFDQGSCPKFYEDSLIFEFPAVSSGSTRNMSSRGSNFSDNSRRNMSNEKAKRSRIGDSPLTYKGFEYQKGREITDNNGLTVADSYKHGPTPSERMKKFNGSQPPLVKNIGGSMHSSEYNKFSMPINTTQDIEKPKDMTQNLRLLKDKIRVGSAGSEESEPYSNVKIGNNSRGYAERNSNLKIKNSENRIMNSFEDHNSANKLGSQRNVDRLNNSSRKAQPIKADHRVLGSGAKPGRMSNKTVDAFTPQKAINIDKPYETASGNKFMRSTQKSVMSDEGDKYIKSEEIERLKNPQASMTKLSQDLTSKGWETQVNACNVLRSIAIHDTKLIDSTFMRSIIGDIIKIASSLRSSVSKNGMLLLQDLFEKCPHRMEFELKDLTDAMIKKGSDTNVFISAEAEKSLLKMAQNCNESKVLSTVLEHARNRSHLVKMKVARCLEQLIIRLGKRISSFSGSSKLLGQLATYLSDASQDVRSDAKHALKELSNMLDKEQFQEITMNNLDEKNYSKVKDLFEKGFQSSMSDFNPTSKSFYRGSSNRTSRKTMREGGSASNGFDYSNITKTPSKYRSSKSIVKMNQSGSISRVNNKPSPSSYSKRSLYQNSYDYGTSEKKKRINKTYSEINNSSKNILRGENNQIFTDNEDNKTMKSTPNNFSKNRRIARRNIRKLNQESIPQPPDFRKRETADADNPTLNEKDVFARLKDHDSKVSSRAAEYLINNYEENKLEIPSNLRTIMNSQAALYCSNNENIKIRAEELIDKCIANEKASNLVKPMCNAVNNTSQRSKMMLLGKLNSILPNVYAETPVLLSEQVLPMVYNLLDDRSKFVKKKTEEIVLTLYSLIGSALIEFSPSNKLQMILNII</sequence>
<feature type="repeat" description="HEAT" evidence="5">
    <location>
        <begin position="954"/>
        <end position="991"/>
    </location>
</feature>
<dbReference type="GO" id="GO:0008017">
    <property type="term" value="F:microtubule binding"/>
    <property type="evidence" value="ECO:0007669"/>
    <property type="project" value="TreeGrafter"/>
</dbReference>
<evidence type="ECO:0000256" key="6">
    <source>
        <dbReference type="SAM" id="MobiDB-lite"/>
    </source>
</evidence>
<keyword evidence="4" id="KW-0206">Cytoskeleton</keyword>
<evidence type="ECO:0000259" key="7">
    <source>
        <dbReference type="SMART" id="SM01349"/>
    </source>
</evidence>
<dbReference type="InterPro" id="IPR011989">
    <property type="entry name" value="ARM-like"/>
</dbReference>
<reference evidence="8" key="1">
    <citation type="submission" date="2023-07" db="EMBL/GenBank/DDBJ databases">
        <authorList>
            <consortium name="AG Swart"/>
            <person name="Singh M."/>
            <person name="Singh A."/>
            <person name="Seah K."/>
            <person name="Emmerich C."/>
        </authorList>
    </citation>
    <scope>NUCLEOTIDE SEQUENCE</scope>
    <source>
        <strain evidence="8">DP1</strain>
    </source>
</reference>
<comment type="caution">
    <text evidence="8">The sequence shown here is derived from an EMBL/GenBank/DDBJ whole genome shotgun (WGS) entry which is preliminary data.</text>
</comment>
<keyword evidence="9" id="KW-1185">Reference proteome</keyword>
<keyword evidence="2" id="KW-0963">Cytoplasm</keyword>
<protein>
    <recommendedName>
        <fullName evidence="7">TOG domain-containing protein</fullName>
    </recommendedName>
</protein>